<comment type="function">
    <text evidence="8">Catalyzes the ATP-dependent phosphorylation of N-acetyl-L-glutamate.</text>
</comment>
<dbReference type="Proteomes" id="UP000006565">
    <property type="component" value="Chromosome"/>
</dbReference>
<dbReference type="FunFam" id="3.40.1160.10:FF:000004">
    <property type="entry name" value="Acetylglutamate kinase"/>
    <property type="match status" value="1"/>
</dbReference>
<evidence type="ECO:0000313" key="10">
    <source>
        <dbReference type="EMBL" id="ADN37353.1"/>
    </source>
</evidence>
<feature type="binding site" evidence="8">
    <location>
        <position position="186"/>
    </location>
    <ligand>
        <name>substrate</name>
    </ligand>
</feature>
<dbReference type="InterPro" id="IPR001048">
    <property type="entry name" value="Asp/Glu/Uridylate_kinase"/>
</dbReference>
<dbReference type="GO" id="GO:0005737">
    <property type="term" value="C:cytoplasm"/>
    <property type="evidence" value="ECO:0007669"/>
    <property type="project" value="UniProtKB-SubCell"/>
</dbReference>
<dbReference type="Pfam" id="PF00696">
    <property type="entry name" value="AA_kinase"/>
    <property type="match status" value="1"/>
</dbReference>
<comment type="catalytic activity">
    <reaction evidence="8">
        <text>N-acetyl-L-glutamate + ATP = N-acetyl-L-glutamyl 5-phosphate + ADP</text>
        <dbReference type="Rhea" id="RHEA:14629"/>
        <dbReference type="ChEBI" id="CHEBI:30616"/>
        <dbReference type="ChEBI" id="CHEBI:44337"/>
        <dbReference type="ChEBI" id="CHEBI:57936"/>
        <dbReference type="ChEBI" id="CHEBI:456216"/>
        <dbReference type="EC" id="2.7.2.8"/>
    </reaction>
</comment>
<evidence type="ECO:0000256" key="3">
    <source>
        <dbReference type="ARBA" id="ARBA00022605"/>
    </source>
</evidence>
<feature type="site" description="Transition state stabilizer" evidence="8">
    <location>
        <position position="247"/>
    </location>
</feature>
<dbReference type="GO" id="GO:0005524">
    <property type="term" value="F:ATP binding"/>
    <property type="evidence" value="ECO:0007669"/>
    <property type="project" value="UniProtKB-UniRule"/>
</dbReference>
<feature type="site" description="Transition state stabilizer" evidence="8">
    <location>
        <position position="25"/>
    </location>
</feature>
<feature type="binding site" evidence="8">
    <location>
        <position position="82"/>
    </location>
    <ligand>
        <name>substrate</name>
    </ligand>
</feature>
<keyword evidence="2 8" id="KW-0055">Arginine biosynthesis</keyword>
<dbReference type="PANTHER" id="PTHR23342:SF0">
    <property type="entry name" value="N-ACETYLGLUTAMATE SYNTHASE, MITOCHONDRIAL"/>
    <property type="match status" value="1"/>
</dbReference>
<dbReference type="GO" id="GO:0042450">
    <property type="term" value="P:L-arginine biosynthetic process via ornithine"/>
    <property type="evidence" value="ECO:0007669"/>
    <property type="project" value="UniProtKB-UniRule"/>
</dbReference>
<keyword evidence="8" id="KW-0963">Cytoplasm</keyword>
<comment type="subcellular location">
    <subcellularLocation>
        <location evidence="8">Cytoplasm</location>
    </subcellularLocation>
</comment>
<evidence type="ECO:0000256" key="4">
    <source>
        <dbReference type="ARBA" id="ARBA00022679"/>
    </source>
</evidence>
<evidence type="ECO:0000313" key="11">
    <source>
        <dbReference type="Proteomes" id="UP000006565"/>
    </source>
</evidence>
<dbReference type="HOGENOM" id="CLU_053680_0_0_2"/>
<evidence type="ECO:0000256" key="2">
    <source>
        <dbReference type="ARBA" id="ARBA00022571"/>
    </source>
</evidence>
<dbReference type="CDD" id="cd04250">
    <property type="entry name" value="AAK_NAGK-C"/>
    <property type="match status" value="1"/>
</dbReference>
<dbReference type="RefSeq" id="WP_013330526.1">
    <property type="nucleotide sequence ID" value="NC_014507.1"/>
</dbReference>
<dbReference type="STRING" id="679926.Mpet_2610"/>
<dbReference type="Gene3D" id="3.40.1160.10">
    <property type="entry name" value="Acetylglutamate kinase-like"/>
    <property type="match status" value="1"/>
</dbReference>
<dbReference type="PANTHER" id="PTHR23342">
    <property type="entry name" value="N-ACETYLGLUTAMATE SYNTHASE"/>
    <property type="match status" value="1"/>
</dbReference>
<dbReference type="InterPro" id="IPR004662">
    <property type="entry name" value="AcgluKinase_fam"/>
</dbReference>
<keyword evidence="6 8" id="KW-0418">Kinase</keyword>
<gene>
    <name evidence="8" type="primary">argB</name>
    <name evidence="10" type="ordered locus">Mpet_2610</name>
</gene>
<keyword evidence="11" id="KW-1185">Reference proteome</keyword>
<feature type="domain" description="Aspartate/glutamate/uridylate kinase" evidence="9">
    <location>
        <begin position="20"/>
        <end position="266"/>
    </location>
</feature>
<accession>E1RFP9</accession>
<dbReference type="InterPro" id="IPR037528">
    <property type="entry name" value="ArgB"/>
</dbReference>
<dbReference type="OrthoDB" id="6816at2157"/>
<evidence type="ECO:0000256" key="8">
    <source>
        <dbReference type="HAMAP-Rule" id="MF_00082"/>
    </source>
</evidence>
<dbReference type="PIRSF" id="PIRSF000728">
    <property type="entry name" value="NAGK"/>
    <property type="match status" value="1"/>
</dbReference>
<dbReference type="EC" id="2.7.2.8" evidence="8"/>
<reference evidence="10 11" key="1">
    <citation type="journal article" date="2010" name="Stand. Genomic Sci.">
        <title>Complete genome sequence of Methanoplanus petrolearius type strain (SEBR 4847).</title>
        <authorList>
            <person name="Brambilla E."/>
            <person name="Djao O.D."/>
            <person name="Daligault H."/>
            <person name="Lapidus A."/>
            <person name="Lucas S."/>
            <person name="Hammon N."/>
            <person name="Nolan M."/>
            <person name="Tice H."/>
            <person name="Cheng J.F."/>
            <person name="Han C."/>
            <person name="Tapia R."/>
            <person name="Goodwin L."/>
            <person name="Pitluck S."/>
            <person name="Liolios K."/>
            <person name="Ivanova N."/>
            <person name="Mavromatis K."/>
            <person name="Mikhailova N."/>
            <person name="Pati A."/>
            <person name="Chen A."/>
            <person name="Palaniappan K."/>
            <person name="Land M."/>
            <person name="Hauser L."/>
            <person name="Chang Y.J."/>
            <person name="Jeffries C.D."/>
            <person name="Rohde M."/>
            <person name="Spring S."/>
            <person name="Sikorski J."/>
            <person name="Goker M."/>
            <person name="Woyke T."/>
            <person name="Bristow J."/>
            <person name="Eisen J.A."/>
            <person name="Markowitz V."/>
            <person name="Hugenholtz P."/>
            <person name="Kyrpides N.C."/>
            <person name="Klenk H.P."/>
        </authorList>
    </citation>
    <scope>NUCLEOTIDE SEQUENCE [LARGE SCALE GENOMIC DNA]</scope>
    <source>
        <strain evidence="11">DSM 11571 / OCM 486 / SEBR 4847</strain>
    </source>
</reference>
<evidence type="ECO:0000256" key="1">
    <source>
        <dbReference type="ARBA" id="ARBA00004828"/>
    </source>
</evidence>
<dbReference type="EMBL" id="CP002117">
    <property type="protein sequence ID" value="ADN37353.1"/>
    <property type="molecule type" value="Genomic_DNA"/>
</dbReference>
<keyword evidence="5 8" id="KW-0547">Nucleotide-binding</keyword>
<evidence type="ECO:0000256" key="7">
    <source>
        <dbReference type="ARBA" id="ARBA00022840"/>
    </source>
</evidence>
<protein>
    <recommendedName>
        <fullName evidence="8">Acetylglutamate kinase</fullName>
        <ecNumber evidence="8">2.7.2.8</ecNumber>
    </recommendedName>
    <alternativeName>
        <fullName evidence="8">N-acetyl-L-glutamate 5-phosphotransferase</fullName>
    </alternativeName>
    <alternativeName>
        <fullName evidence="8">NAG kinase</fullName>
        <shortName evidence="8">NAGK</shortName>
    </alternativeName>
</protein>
<dbReference type="SUPFAM" id="SSF53633">
    <property type="entry name" value="Carbamate kinase-like"/>
    <property type="match status" value="1"/>
</dbReference>
<evidence type="ECO:0000256" key="6">
    <source>
        <dbReference type="ARBA" id="ARBA00022777"/>
    </source>
</evidence>
<dbReference type="eggNOG" id="arCOG00862">
    <property type="taxonomic scope" value="Archaea"/>
</dbReference>
<evidence type="ECO:0000259" key="9">
    <source>
        <dbReference type="Pfam" id="PF00696"/>
    </source>
</evidence>
<dbReference type="AlphaFoldDB" id="E1RFP9"/>
<comment type="similarity">
    <text evidence="8">Belongs to the acetylglutamate kinase family. ArgB subfamily.</text>
</comment>
<dbReference type="GO" id="GO:0003991">
    <property type="term" value="F:acetylglutamate kinase activity"/>
    <property type="evidence" value="ECO:0007669"/>
    <property type="project" value="UniProtKB-UniRule"/>
</dbReference>
<evidence type="ECO:0000256" key="5">
    <source>
        <dbReference type="ARBA" id="ARBA00022741"/>
    </source>
</evidence>
<name>E1RFP9_METP4</name>
<dbReference type="InterPro" id="IPR041727">
    <property type="entry name" value="NAGK-C"/>
</dbReference>
<dbReference type="UniPathway" id="UPA00068">
    <property type="reaction ID" value="UER00107"/>
</dbReference>
<keyword evidence="3 8" id="KW-0028">Amino-acid biosynthesis</keyword>
<dbReference type="KEGG" id="mpi:Mpet_2610"/>
<dbReference type="PRINTS" id="PR00474">
    <property type="entry name" value="GLU5KINASE"/>
</dbReference>
<sequence>MKRVDVLMEALPYIQQFHGKTVVVKLGGHAMIDSDTLDTVIQDLVLLHYVGMKVVIVHGGGPEITSKMKAMGKEPKFVGGLRITDLETLEIAQMVLVGKINDGIVSLIARFGAQGVGLSGNDGNMIIAKKISPKKVVVDDEEQEIDLGHVGDIEEINPELLEGLINKGYIPVIAPIGMDRKGHSLNVNADTAAGEIAIALKAYKFINMSDIDGIMNAGRTRTYHRLTISEAKSLINEGIIVGGMIPKLDACIKCLENGVSYAHIINGNKNHNLLLELFTREGIGTMIKKE</sequence>
<dbReference type="InterPro" id="IPR001057">
    <property type="entry name" value="Glu/AcGlu_kinase"/>
</dbReference>
<dbReference type="InterPro" id="IPR036393">
    <property type="entry name" value="AceGlu_kinase-like_sf"/>
</dbReference>
<dbReference type="HAMAP" id="MF_00082">
    <property type="entry name" value="ArgB"/>
    <property type="match status" value="1"/>
</dbReference>
<proteinExistence type="inferred from homology"/>
<comment type="pathway">
    <text evidence="1 8">Amino-acid biosynthesis; L-arginine biosynthesis; N(2)-acetyl-L-ornithine from L-glutamate: step 2/4.</text>
</comment>
<feature type="binding site" evidence="8">
    <location>
        <begin position="60"/>
        <end position="61"/>
    </location>
    <ligand>
        <name>substrate</name>
    </ligand>
</feature>
<dbReference type="NCBIfam" id="TIGR00761">
    <property type="entry name" value="argB"/>
    <property type="match status" value="1"/>
</dbReference>
<keyword evidence="7 8" id="KW-0067">ATP-binding</keyword>
<keyword evidence="4 8" id="KW-0808">Transferase</keyword>
<dbReference type="GeneID" id="9745103"/>
<organism evidence="10 11">
    <name type="scientific">Methanolacinia petrolearia (strain DSM 11571 / OCM 486 / SEBR 4847)</name>
    <name type="common">Methanoplanus petrolearius</name>
    <dbReference type="NCBI Taxonomy" id="679926"/>
    <lineage>
        <taxon>Archaea</taxon>
        <taxon>Methanobacteriati</taxon>
        <taxon>Methanobacteriota</taxon>
        <taxon>Stenosarchaea group</taxon>
        <taxon>Methanomicrobia</taxon>
        <taxon>Methanomicrobiales</taxon>
        <taxon>Methanomicrobiaceae</taxon>
        <taxon>Methanolacinia</taxon>
    </lineage>
</organism>